<organism evidence="2 3">
    <name type="scientific">Nitrosomonas nitrosa</name>
    <dbReference type="NCBI Taxonomy" id="52442"/>
    <lineage>
        <taxon>Bacteria</taxon>
        <taxon>Pseudomonadati</taxon>
        <taxon>Pseudomonadota</taxon>
        <taxon>Betaproteobacteria</taxon>
        <taxon>Nitrosomonadales</taxon>
        <taxon>Nitrosomonadaceae</taxon>
        <taxon>Nitrosomonas</taxon>
    </lineage>
</organism>
<gene>
    <name evidence="2" type="ORF">NMYAN_10295</name>
</gene>
<dbReference type="EMBL" id="CAJNAP010000001">
    <property type="protein sequence ID" value="CAE6485549.1"/>
    <property type="molecule type" value="Genomic_DNA"/>
</dbReference>
<evidence type="ECO:0000313" key="2">
    <source>
        <dbReference type="EMBL" id="CAE6485549.1"/>
    </source>
</evidence>
<reference evidence="2" key="1">
    <citation type="submission" date="2021-02" db="EMBL/GenBank/DDBJ databases">
        <authorList>
            <person name="Han P."/>
        </authorList>
    </citation>
    <scope>NUCLEOTIDE SEQUENCE</scope>
    <source>
        <strain evidence="2">Nitrosomonas nitrosa 18-3D</strain>
    </source>
</reference>
<protein>
    <submittedName>
        <fullName evidence="2">Uncharacterized protein</fullName>
    </submittedName>
</protein>
<comment type="caution">
    <text evidence="2">The sequence shown here is derived from an EMBL/GenBank/DDBJ whole genome shotgun (WGS) entry which is preliminary data.</text>
</comment>
<sequence length="53" mass="5969">MQEQEPTQQNAASAKERVLSPSNVKNVTDQVGTDINPIFCAPWYSTQKFRLNS</sequence>
<dbReference type="Proteomes" id="UP000601736">
    <property type="component" value="Unassembled WGS sequence"/>
</dbReference>
<proteinExistence type="predicted"/>
<evidence type="ECO:0000256" key="1">
    <source>
        <dbReference type="SAM" id="MobiDB-lite"/>
    </source>
</evidence>
<dbReference type="AlphaFoldDB" id="A0A8H8YXP9"/>
<feature type="region of interest" description="Disordered" evidence="1">
    <location>
        <begin position="1"/>
        <end position="22"/>
    </location>
</feature>
<accession>A0A8H8YXP9</accession>
<feature type="compositionally biased region" description="Polar residues" evidence="1">
    <location>
        <begin position="1"/>
        <end position="12"/>
    </location>
</feature>
<evidence type="ECO:0000313" key="3">
    <source>
        <dbReference type="Proteomes" id="UP000601736"/>
    </source>
</evidence>
<name>A0A8H8YXP9_9PROT</name>